<feature type="transmembrane region" description="Helical" evidence="1">
    <location>
        <begin position="107"/>
        <end position="128"/>
    </location>
</feature>
<keyword evidence="1" id="KW-1133">Transmembrane helix</keyword>
<dbReference type="Pfam" id="PF02517">
    <property type="entry name" value="Rce1-like"/>
    <property type="match status" value="2"/>
</dbReference>
<dbReference type="PANTHER" id="PTHR43592">
    <property type="entry name" value="CAAX AMINO TERMINAL PROTEASE"/>
    <property type="match status" value="1"/>
</dbReference>
<name>A0A518JSV0_9BACT</name>
<keyword evidence="1" id="KW-0812">Transmembrane</keyword>
<feature type="domain" description="CAAX prenyl protease 2/Lysostaphin resistance protein A-like" evidence="2">
    <location>
        <begin position="185"/>
        <end position="217"/>
    </location>
</feature>
<proteinExistence type="predicted"/>
<dbReference type="EMBL" id="CP036348">
    <property type="protein sequence ID" value="QDV68616.1"/>
    <property type="molecule type" value="Genomic_DNA"/>
</dbReference>
<feature type="transmembrane region" description="Helical" evidence="1">
    <location>
        <begin position="53"/>
        <end position="76"/>
    </location>
</feature>
<feature type="domain" description="CAAX prenyl protease 2/Lysostaphin resistance protein A-like" evidence="2">
    <location>
        <begin position="267"/>
        <end position="321"/>
    </location>
</feature>
<dbReference type="KEGG" id="rcf:Poly24_23260"/>
<evidence type="ECO:0000256" key="1">
    <source>
        <dbReference type="SAM" id="Phobius"/>
    </source>
</evidence>
<feature type="transmembrane region" description="Helical" evidence="1">
    <location>
        <begin position="308"/>
        <end position="332"/>
    </location>
</feature>
<keyword evidence="1" id="KW-0472">Membrane</keyword>
<dbReference type="AlphaFoldDB" id="A0A518JSV0"/>
<dbReference type="PANTHER" id="PTHR43592:SF15">
    <property type="entry name" value="CAAX AMINO TERMINAL PROTEASE FAMILY PROTEIN"/>
    <property type="match status" value="1"/>
</dbReference>
<gene>
    <name evidence="3" type="ORF">Poly24_23260</name>
</gene>
<feature type="transmembrane region" description="Helical" evidence="1">
    <location>
        <begin position="12"/>
        <end position="32"/>
    </location>
</feature>
<keyword evidence="3" id="KW-0645">Protease</keyword>
<feature type="transmembrane region" description="Helical" evidence="1">
    <location>
        <begin position="140"/>
        <end position="165"/>
    </location>
</feature>
<feature type="transmembrane region" description="Helical" evidence="1">
    <location>
        <begin position="185"/>
        <end position="208"/>
    </location>
</feature>
<evidence type="ECO:0000259" key="2">
    <source>
        <dbReference type="Pfam" id="PF02517"/>
    </source>
</evidence>
<protein>
    <submittedName>
        <fullName evidence="3">CAAX amino terminal protease self-immunity</fullName>
    </submittedName>
</protein>
<accession>A0A518JSV0</accession>
<sequence>METMSPLEIFSAVFGLFVLAMIVASLIAWSVALRRLWQGDDILPLENRRPVGWGVDGVIVALGLVVLLANAASFIAQRAGWLELPKDPQTTPISLSDMSTLLSLEGGSRIVACGLLVVWLVALYRSSAIDLGFAVRRSHLVAGVLGVVALLPPIYLLQALLTVWWVEYEHPVLELLQESGDPMYLLPMALVAVVVAPLTEEFLFRVVLQGWLESKAMGGPENAFPVAGPSPGGDQVDFADPAAGEGGAPIVAMPTGATPDDVRRVPYWPILVSSLFFALAHLGHGPAPVTLFFLALGLGYLYRQTHSIWPSLLVHFSLNAITMIVAAVSMIVGEGL</sequence>
<evidence type="ECO:0000313" key="3">
    <source>
        <dbReference type="EMBL" id="QDV68616.1"/>
    </source>
</evidence>
<organism evidence="3 4">
    <name type="scientific">Rosistilla carotiformis</name>
    <dbReference type="NCBI Taxonomy" id="2528017"/>
    <lineage>
        <taxon>Bacteria</taxon>
        <taxon>Pseudomonadati</taxon>
        <taxon>Planctomycetota</taxon>
        <taxon>Planctomycetia</taxon>
        <taxon>Pirellulales</taxon>
        <taxon>Pirellulaceae</taxon>
        <taxon>Rosistilla</taxon>
    </lineage>
</organism>
<feature type="transmembrane region" description="Helical" evidence="1">
    <location>
        <begin position="270"/>
        <end position="302"/>
    </location>
</feature>
<keyword evidence="4" id="KW-1185">Reference proteome</keyword>
<dbReference type="Proteomes" id="UP000315082">
    <property type="component" value="Chromosome"/>
</dbReference>
<dbReference type="InterPro" id="IPR003675">
    <property type="entry name" value="Rce1/LyrA-like_dom"/>
</dbReference>
<dbReference type="GO" id="GO:0006508">
    <property type="term" value="P:proteolysis"/>
    <property type="evidence" value="ECO:0007669"/>
    <property type="project" value="UniProtKB-KW"/>
</dbReference>
<dbReference type="GO" id="GO:0080120">
    <property type="term" value="P:CAAX-box protein maturation"/>
    <property type="evidence" value="ECO:0007669"/>
    <property type="project" value="UniProtKB-ARBA"/>
</dbReference>
<dbReference type="OrthoDB" id="258511at2"/>
<dbReference type="GO" id="GO:0004175">
    <property type="term" value="F:endopeptidase activity"/>
    <property type="evidence" value="ECO:0007669"/>
    <property type="project" value="UniProtKB-ARBA"/>
</dbReference>
<keyword evidence="3" id="KW-0378">Hydrolase</keyword>
<evidence type="ECO:0000313" key="4">
    <source>
        <dbReference type="Proteomes" id="UP000315082"/>
    </source>
</evidence>
<reference evidence="3 4" key="1">
    <citation type="submission" date="2019-02" db="EMBL/GenBank/DDBJ databases">
        <title>Deep-cultivation of Planctomycetes and their phenomic and genomic characterization uncovers novel biology.</title>
        <authorList>
            <person name="Wiegand S."/>
            <person name="Jogler M."/>
            <person name="Boedeker C."/>
            <person name="Pinto D."/>
            <person name="Vollmers J."/>
            <person name="Rivas-Marin E."/>
            <person name="Kohn T."/>
            <person name="Peeters S.H."/>
            <person name="Heuer A."/>
            <person name="Rast P."/>
            <person name="Oberbeckmann S."/>
            <person name="Bunk B."/>
            <person name="Jeske O."/>
            <person name="Meyerdierks A."/>
            <person name="Storesund J.E."/>
            <person name="Kallscheuer N."/>
            <person name="Luecker S."/>
            <person name="Lage O.M."/>
            <person name="Pohl T."/>
            <person name="Merkel B.J."/>
            <person name="Hornburger P."/>
            <person name="Mueller R.-W."/>
            <person name="Bruemmer F."/>
            <person name="Labrenz M."/>
            <person name="Spormann A.M."/>
            <person name="Op den Camp H."/>
            <person name="Overmann J."/>
            <person name="Amann R."/>
            <person name="Jetten M.S.M."/>
            <person name="Mascher T."/>
            <person name="Medema M.H."/>
            <person name="Devos D.P."/>
            <person name="Kaster A.-K."/>
            <person name="Ovreas L."/>
            <person name="Rohde M."/>
            <person name="Galperin M.Y."/>
            <person name="Jogler C."/>
        </authorList>
    </citation>
    <scope>NUCLEOTIDE SEQUENCE [LARGE SCALE GENOMIC DNA]</scope>
    <source>
        <strain evidence="3 4">Poly24</strain>
    </source>
</reference>